<accession>A0A0V1HVD1</accession>
<evidence type="ECO:0000256" key="3">
    <source>
        <dbReference type="ARBA" id="ARBA00022722"/>
    </source>
</evidence>
<evidence type="ECO:0000256" key="5">
    <source>
        <dbReference type="ARBA" id="ARBA00022801"/>
    </source>
</evidence>
<keyword evidence="9" id="KW-1185">Reference proteome</keyword>
<proteinExistence type="predicted"/>
<reference evidence="8 9" key="1">
    <citation type="submission" date="2015-01" db="EMBL/GenBank/DDBJ databases">
        <title>Evolution of Trichinella species and genotypes.</title>
        <authorList>
            <person name="Korhonen P.K."/>
            <person name="Edoardo P."/>
            <person name="Giuseppe L.R."/>
            <person name="Gasser R.B."/>
        </authorList>
    </citation>
    <scope>NUCLEOTIDE SEQUENCE [LARGE SCALE GENOMIC DNA]</scope>
    <source>
        <strain evidence="8">ISS1029</strain>
    </source>
</reference>
<dbReference type="GO" id="GO:0003964">
    <property type="term" value="F:RNA-directed DNA polymerase activity"/>
    <property type="evidence" value="ECO:0007669"/>
    <property type="project" value="UniProtKB-KW"/>
</dbReference>
<evidence type="ECO:0000313" key="8">
    <source>
        <dbReference type="EMBL" id="KRZ14505.1"/>
    </source>
</evidence>
<protein>
    <recommendedName>
        <fullName evidence="7">Reverse transcriptase RNase H-like domain-containing protein</fullName>
    </recommendedName>
</protein>
<gene>
    <name evidence="8" type="ORF">T11_1227</name>
</gene>
<evidence type="ECO:0000256" key="1">
    <source>
        <dbReference type="ARBA" id="ARBA00022679"/>
    </source>
</evidence>
<comment type="caution">
    <text evidence="8">The sequence shown here is derived from an EMBL/GenBank/DDBJ whole genome shotgun (WGS) entry which is preliminary data.</text>
</comment>
<keyword evidence="3" id="KW-0540">Nuclease</keyword>
<organism evidence="8 9">
    <name type="scientific">Trichinella zimbabwensis</name>
    <dbReference type="NCBI Taxonomy" id="268475"/>
    <lineage>
        <taxon>Eukaryota</taxon>
        <taxon>Metazoa</taxon>
        <taxon>Ecdysozoa</taxon>
        <taxon>Nematoda</taxon>
        <taxon>Enoplea</taxon>
        <taxon>Dorylaimia</taxon>
        <taxon>Trichinellida</taxon>
        <taxon>Trichinellidae</taxon>
        <taxon>Trichinella</taxon>
    </lineage>
</organism>
<evidence type="ECO:0000259" key="7">
    <source>
        <dbReference type="Pfam" id="PF17917"/>
    </source>
</evidence>
<dbReference type="GO" id="GO:0016787">
    <property type="term" value="F:hydrolase activity"/>
    <property type="evidence" value="ECO:0007669"/>
    <property type="project" value="UniProtKB-KW"/>
</dbReference>
<keyword evidence="4" id="KW-0255">Endonuclease</keyword>
<keyword evidence="1" id="KW-0808">Transferase</keyword>
<keyword evidence="5" id="KW-0378">Hydrolase</keyword>
<evidence type="ECO:0000256" key="6">
    <source>
        <dbReference type="ARBA" id="ARBA00022918"/>
    </source>
</evidence>
<dbReference type="STRING" id="268475.A0A0V1HVD1"/>
<sequence length="321" mass="35992">MVLDASKEAQKAMLSYECDEGKPRVTAFACRTVSKQERNCCSTRCEMLALDKKFKASTDHNSLRWVPTFKELECQIAWQLEKQLEYEFQPGLKYSGENALLLSSCRQCGIGNEVAVVPVRTIATVDHIIQDLGDGETTAIRKAAGQRHAAEFVGTIRPAEDFSTRSWKRYSTEESTLQAHSRNLRICLQPSDRSQSGRWEDFGETMPKVLLALVTEQCGRLVPDLLHLHCPWISDEGVACLSQIKSFGFPFQRVGMDLLEPPEETAGQSFFATTFPCGWTQLTAEAQAVASTLVNGIFCHYAMGRLRPCILTSEGTLRRRR</sequence>
<dbReference type="InterPro" id="IPR041373">
    <property type="entry name" value="RT_RNaseH"/>
</dbReference>
<dbReference type="OrthoDB" id="8057740at2759"/>
<keyword evidence="6" id="KW-0695">RNA-directed DNA polymerase</keyword>
<keyword evidence="2" id="KW-0548">Nucleotidyltransferase</keyword>
<dbReference type="EMBL" id="JYDP01000024">
    <property type="protein sequence ID" value="KRZ14505.1"/>
    <property type="molecule type" value="Genomic_DNA"/>
</dbReference>
<evidence type="ECO:0000313" key="9">
    <source>
        <dbReference type="Proteomes" id="UP000055024"/>
    </source>
</evidence>
<dbReference type="Proteomes" id="UP000055024">
    <property type="component" value="Unassembled WGS sequence"/>
</dbReference>
<feature type="domain" description="Reverse transcriptase RNase H-like" evidence="7">
    <location>
        <begin position="3"/>
        <end position="80"/>
    </location>
</feature>
<dbReference type="Pfam" id="PF17917">
    <property type="entry name" value="RT_RNaseH"/>
    <property type="match status" value="1"/>
</dbReference>
<evidence type="ECO:0000256" key="4">
    <source>
        <dbReference type="ARBA" id="ARBA00022759"/>
    </source>
</evidence>
<dbReference type="AlphaFoldDB" id="A0A0V1HVD1"/>
<evidence type="ECO:0000256" key="2">
    <source>
        <dbReference type="ARBA" id="ARBA00022695"/>
    </source>
</evidence>
<name>A0A0V1HVD1_9BILA</name>
<dbReference type="GO" id="GO:0004519">
    <property type="term" value="F:endonuclease activity"/>
    <property type="evidence" value="ECO:0007669"/>
    <property type="project" value="UniProtKB-KW"/>
</dbReference>